<accession>A0A5B1LM46</accession>
<evidence type="ECO:0000259" key="5">
    <source>
        <dbReference type="PROSITE" id="PS50977"/>
    </source>
</evidence>
<comment type="caution">
    <text evidence="6">The sequence shown here is derived from an EMBL/GenBank/DDBJ whole genome shotgun (WGS) entry which is preliminary data.</text>
</comment>
<sequence length="194" mass="21220">MDEPAASLARAAREVFARYGVARATMSDVAKAAGVVRQTVYNTVTGRDHLIELAIVQCCEELQERLDAATAEDPDDLDEALLAFLCRAVEMTAAHGELADLMAALPEDRVREIFGQSHPVEELIKASLRPLLERALADSRLRPGVTIEDTSRWLQGVLTFALLQEAADPETRRRHLRTFALPSVLVPGAKGAYS</sequence>
<proteinExistence type="predicted"/>
<dbReference type="SUPFAM" id="SSF46689">
    <property type="entry name" value="Homeodomain-like"/>
    <property type="match status" value="1"/>
</dbReference>
<dbReference type="PANTHER" id="PTHR30055">
    <property type="entry name" value="HTH-TYPE TRANSCRIPTIONAL REGULATOR RUTR"/>
    <property type="match status" value="1"/>
</dbReference>
<reference evidence="6 7" key="2">
    <citation type="submission" date="2019-09" db="EMBL/GenBank/DDBJ databases">
        <authorList>
            <person name="Jin C."/>
        </authorList>
    </citation>
    <scope>NUCLEOTIDE SEQUENCE [LARGE SCALE GENOMIC DNA]</scope>
    <source>
        <strain evidence="6 7">BN130099</strain>
    </source>
</reference>
<dbReference type="Proteomes" id="UP000325003">
    <property type="component" value="Unassembled WGS sequence"/>
</dbReference>
<evidence type="ECO:0000256" key="4">
    <source>
        <dbReference type="PROSITE-ProRule" id="PRU00335"/>
    </source>
</evidence>
<protein>
    <submittedName>
        <fullName evidence="6">TetR/AcrR family transcriptional regulator</fullName>
    </submittedName>
</protein>
<evidence type="ECO:0000313" key="6">
    <source>
        <dbReference type="EMBL" id="KAA1421855.1"/>
    </source>
</evidence>
<dbReference type="InterPro" id="IPR009057">
    <property type="entry name" value="Homeodomain-like_sf"/>
</dbReference>
<feature type="domain" description="HTH tetR-type" evidence="5">
    <location>
        <begin position="2"/>
        <end position="62"/>
    </location>
</feature>
<keyword evidence="7" id="KW-1185">Reference proteome</keyword>
<dbReference type="Gene3D" id="1.10.357.10">
    <property type="entry name" value="Tetracycline Repressor, domain 2"/>
    <property type="match status" value="1"/>
</dbReference>
<name>A0A5B1LM46_9ACTN</name>
<dbReference type="AlphaFoldDB" id="A0A5B1LM46"/>
<dbReference type="EMBL" id="VUJV01000001">
    <property type="protein sequence ID" value="KAA1421855.1"/>
    <property type="molecule type" value="Genomic_DNA"/>
</dbReference>
<organism evidence="6 7">
    <name type="scientific">Nocardioides humilatus</name>
    <dbReference type="NCBI Taxonomy" id="2607660"/>
    <lineage>
        <taxon>Bacteria</taxon>
        <taxon>Bacillati</taxon>
        <taxon>Actinomycetota</taxon>
        <taxon>Actinomycetes</taxon>
        <taxon>Propionibacteriales</taxon>
        <taxon>Nocardioidaceae</taxon>
        <taxon>Nocardioides</taxon>
    </lineage>
</organism>
<gene>
    <name evidence="6" type="ORF">F0U44_06190</name>
</gene>
<keyword evidence="3" id="KW-0804">Transcription</keyword>
<dbReference type="RefSeq" id="WP_149727316.1">
    <property type="nucleotide sequence ID" value="NZ_VUJV01000001.1"/>
</dbReference>
<dbReference type="PANTHER" id="PTHR30055:SF234">
    <property type="entry name" value="HTH-TYPE TRANSCRIPTIONAL REGULATOR BETI"/>
    <property type="match status" value="1"/>
</dbReference>
<reference evidence="6 7" key="1">
    <citation type="submission" date="2019-09" db="EMBL/GenBank/DDBJ databases">
        <title>Nocardioides panacisoli sp. nov., isolated from the soil of a ginseng field.</title>
        <authorList>
            <person name="Cho C."/>
        </authorList>
    </citation>
    <scope>NUCLEOTIDE SEQUENCE [LARGE SCALE GENOMIC DNA]</scope>
    <source>
        <strain evidence="6 7">BN130099</strain>
    </source>
</reference>
<dbReference type="GO" id="GO:0000976">
    <property type="term" value="F:transcription cis-regulatory region binding"/>
    <property type="evidence" value="ECO:0007669"/>
    <property type="project" value="TreeGrafter"/>
</dbReference>
<keyword evidence="2 4" id="KW-0238">DNA-binding</keyword>
<evidence type="ECO:0000256" key="1">
    <source>
        <dbReference type="ARBA" id="ARBA00023015"/>
    </source>
</evidence>
<dbReference type="PROSITE" id="PS50977">
    <property type="entry name" value="HTH_TETR_2"/>
    <property type="match status" value="1"/>
</dbReference>
<evidence type="ECO:0000256" key="3">
    <source>
        <dbReference type="ARBA" id="ARBA00023163"/>
    </source>
</evidence>
<evidence type="ECO:0000313" key="7">
    <source>
        <dbReference type="Proteomes" id="UP000325003"/>
    </source>
</evidence>
<keyword evidence="1" id="KW-0805">Transcription regulation</keyword>
<evidence type="ECO:0000256" key="2">
    <source>
        <dbReference type="ARBA" id="ARBA00023125"/>
    </source>
</evidence>
<dbReference type="Pfam" id="PF00440">
    <property type="entry name" value="TetR_N"/>
    <property type="match status" value="1"/>
</dbReference>
<feature type="DNA-binding region" description="H-T-H motif" evidence="4">
    <location>
        <begin position="25"/>
        <end position="44"/>
    </location>
</feature>
<dbReference type="InterPro" id="IPR001647">
    <property type="entry name" value="HTH_TetR"/>
</dbReference>
<dbReference type="InterPro" id="IPR050109">
    <property type="entry name" value="HTH-type_TetR-like_transc_reg"/>
</dbReference>
<dbReference type="GO" id="GO:0003700">
    <property type="term" value="F:DNA-binding transcription factor activity"/>
    <property type="evidence" value="ECO:0007669"/>
    <property type="project" value="TreeGrafter"/>
</dbReference>